<reference evidence="12 13" key="1">
    <citation type="submission" date="2017-07" db="EMBL/GenBank/DDBJ databases">
        <title>Tetzosporium hominis gen.nov. sp.nov.</title>
        <authorList>
            <person name="Tetz G."/>
            <person name="Tetz V."/>
        </authorList>
    </citation>
    <scope>NUCLEOTIDE SEQUENCE [LARGE SCALE GENOMIC DNA]</scope>
    <source>
        <strain evidence="12 13">VT-49</strain>
    </source>
</reference>
<evidence type="ECO:0000256" key="6">
    <source>
        <dbReference type="ARBA" id="ARBA00022475"/>
    </source>
</evidence>
<name>A0A264W454_9BACL</name>
<dbReference type="PANTHER" id="PTHR30034:SF6">
    <property type="entry name" value="YOP PROTEINS TRANSLOCATION PROTEIN Q"/>
    <property type="match status" value="1"/>
</dbReference>
<evidence type="ECO:0000313" key="12">
    <source>
        <dbReference type="EMBL" id="OZS78388.1"/>
    </source>
</evidence>
<accession>A0A264W454</accession>
<dbReference type="AlphaFoldDB" id="A0A264W454"/>
<dbReference type="InterPro" id="IPR028976">
    <property type="entry name" value="CheC-like_sf"/>
</dbReference>
<proteinExistence type="inferred from homology"/>
<protein>
    <recommendedName>
        <fullName evidence="5">Flagellar motor switch protein FliM</fullName>
    </recommendedName>
</protein>
<comment type="similarity">
    <text evidence="4">Belongs to the FliM family.</text>
</comment>
<dbReference type="SUPFAM" id="SSF101801">
    <property type="entry name" value="Surface presentation of antigens (SPOA)"/>
    <property type="match status" value="1"/>
</dbReference>
<evidence type="ECO:0000256" key="9">
    <source>
        <dbReference type="ARBA" id="ARBA00023136"/>
    </source>
</evidence>
<dbReference type="GO" id="GO:0005886">
    <property type="term" value="C:plasma membrane"/>
    <property type="evidence" value="ECO:0007669"/>
    <property type="project" value="UniProtKB-SubCell"/>
</dbReference>
<dbReference type="InterPro" id="IPR001172">
    <property type="entry name" value="FliN_T3SS_HrcQb"/>
</dbReference>
<sequence length="296" mass="33565">MNMQRQQPVSYDFKRANKLSHLHMRSLLRISEKVSRQLGNQLTQKLDTYTNGSPGTIQLKTYEDISQQLCPLAVVIICSFPPLKGEFQLVVSNLLVQGCTERLLGGDEIPIEEKELTEIDKVLIRQLAEEWLALYADAIALITPLKAQFQEINLAHDYNFPVHQRERVMLVETKIQLGQIEGSMELVVPSSAIEELVPFLTAPEQQRPQTDADARARQLLETGIYETDLTVQAVLGRCELDVRDLLALQQGDVLRLSTAIDELIPVYVDQKLLYKGQVGLHRGKRAVQVVEQEDRR</sequence>
<dbReference type="GO" id="GO:0009425">
    <property type="term" value="C:bacterial-type flagellum basal body"/>
    <property type="evidence" value="ECO:0007669"/>
    <property type="project" value="UniProtKB-SubCell"/>
</dbReference>
<evidence type="ECO:0000256" key="10">
    <source>
        <dbReference type="ARBA" id="ARBA00023143"/>
    </source>
</evidence>
<comment type="similarity">
    <text evidence="3">Belongs to the FliN/MopA/SpaO family.</text>
</comment>
<keyword evidence="8" id="KW-0283">Flagellar rotation</keyword>
<evidence type="ECO:0000256" key="2">
    <source>
        <dbReference type="ARBA" id="ARBA00004202"/>
    </source>
</evidence>
<dbReference type="GO" id="GO:0071978">
    <property type="term" value="P:bacterial-type flagellum-dependent swarming motility"/>
    <property type="evidence" value="ECO:0007669"/>
    <property type="project" value="TreeGrafter"/>
</dbReference>
<comment type="subcellular location">
    <subcellularLocation>
        <location evidence="1">Bacterial flagellum basal body</location>
    </subcellularLocation>
    <subcellularLocation>
        <location evidence="2">Cell membrane</location>
        <topology evidence="2">Peripheral membrane protein</topology>
    </subcellularLocation>
</comment>
<evidence type="ECO:0000259" key="11">
    <source>
        <dbReference type="Pfam" id="PF01052"/>
    </source>
</evidence>
<dbReference type="Pfam" id="PF02154">
    <property type="entry name" value="FliM"/>
    <property type="match status" value="1"/>
</dbReference>
<evidence type="ECO:0000313" key="13">
    <source>
        <dbReference type="Proteomes" id="UP000217065"/>
    </source>
</evidence>
<keyword evidence="9" id="KW-0472">Membrane</keyword>
<dbReference type="GO" id="GO:0003774">
    <property type="term" value="F:cytoskeletal motor activity"/>
    <property type="evidence" value="ECO:0007669"/>
    <property type="project" value="InterPro"/>
</dbReference>
<dbReference type="OrthoDB" id="9806941at2"/>
<dbReference type="InterPro" id="IPR001543">
    <property type="entry name" value="FliN-like_C"/>
</dbReference>
<organism evidence="12 13">
    <name type="scientific">Tetzosporium hominis</name>
    <dbReference type="NCBI Taxonomy" id="2020506"/>
    <lineage>
        <taxon>Bacteria</taxon>
        <taxon>Bacillati</taxon>
        <taxon>Bacillota</taxon>
        <taxon>Bacilli</taxon>
        <taxon>Bacillales</taxon>
        <taxon>Caryophanaceae</taxon>
        <taxon>Tetzosporium</taxon>
    </lineage>
</organism>
<dbReference type="GO" id="GO:0050918">
    <property type="term" value="P:positive chemotaxis"/>
    <property type="evidence" value="ECO:0007669"/>
    <property type="project" value="TreeGrafter"/>
</dbReference>
<gene>
    <name evidence="12" type="ORF">CF394_06425</name>
</gene>
<evidence type="ECO:0000256" key="8">
    <source>
        <dbReference type="ARBA" id="ARBA00022779"/>
    </source>
</evidence>
<dbReference type="CDD" id="cd17908">
    <property type="entry name" value="FliM"/>
    <property type="match status" value="1"/>
</dbReference>
<dbReference type="SUPFAM" id="SSF103039">
    <property type="entry name" value="CheC-like"/>
    <property type="match status" value="1"/>
</dbReference>
<evidence type="ECO:0000256" key="4">
    <source>
        <dbReference type="ARBA" id="ARBA00011049"/>
    </source>
</evidence>
<keyword evidence="6" id="KW-1003">Cell membrane</keyword>
<dbReference type="Gene3D" id="3.40.1550.10">
    <property type="entry name" value="CheC-like"/>
    <property type="match status" value="1"/>
</dbReference>
<keyword evidence="7" id="KW-0145">Chemotaxis</keyword>
<dbReference type="Gene3D" id="2.30.330.10">
    <property type="entry name" value="SpoA-like"/>
    <property type="match status" value="1"/>
</dbReference>
<dbReference type="InterPro" id="IPR036429">
    <property type="entry name" value="SpoA-like_sf"/>
</dbReference>
<evidence type="ECO:0000256" key="5">
    <source>
        <dbReference type="ARBA" id="ARBA00021898"/>
    </source>
</evidence>
<comment type="caution">
    <text evidence="12">The sequence shown here is derived from an EMBL/GenBank/DDBJ whole genome shotgun (WGS) entry which is preliminary data.</text>
</comment>
<dbReference type="PRINTS" id="PR00956">
    <property type="entry name" value="FLGMOTORFLIN"/>
</dbReference>
<dbReference type="Proteomes" id="UP000217065">
    <property type="component" value="Unassembled WGS sequence"/>
</dbReference>
<dbReference type="PANTHER" id="PTHR30034">
    <property type="entry name" value="FLAGELLAR MOTOR SWITCH PROTEIN FLIM"/>
    <property type="match status" value="1"/>
</dbReference>
<dbReference type="Pfam" id="PF01052">
    <property type="entry name" value="FliMN_C"/>
    <property type="match status" value="1"/>
</dbReference>
<evidence type="ECO:0000256" key="3">
    <source>
        <dbReference type="ARBA" id="ARBA00009226"/>
    </source>
</evidence>
<dbReference type="InterPro" id="IPR001689">
    <property type="entry name" value="Flag_FliM"/>
</dbReference>
<dbReference type="EMBL" id="NOKQ01000196">
    <property type="protein sequence ID" value="OZS78388.1"/>
    <property type="molecule type" value="Genomic_DNA"/>
</dbReference>
<evidence type="ECO:0000256" key="7">
    <source>
        <dbReference type="ARBA" id="ARBA00022500"/>
    </source>
</evidence>
<keyword evidence="13" id="KW-1185">Reference proteome</keyword>
<feature type="domain" description="Flagellar motor switch protein FliN-like C-terminal" evidence="11">
    <location>
        <begin position="224"/>
        <end position="291"/>
    </location>
</feature>
<keyword evidence="10" id="KW-0975">Bacterial flagellum</keyword>
<evidence type="ECO:0000256" key="1">
    <source>
        <dbReference type="ARBA" id="ARBA00004117"/>
    </source>
</evidence>